<evidence type="ECO:0000313" key="3">
    <source>
        <dbReference type="EMBL" id="KAL0637651.1"/>
    </source>
</evidence>
<proteinExistence type="predicted"/>
<organism evidence="3 4">
    <name type="scientific">Discina gigas</name>
    <dbReference type="NCBI Taxonomy" id="1032678"/>
    <lineage>
        <taxon>Eukaryota</taxon>
        <taxon>Fungi</taxon>
        <taxon>Dikarya</taxon>
        <taxon>Ascomycota</taxon>
        <taxon>Pezizomycotina</taxon>
        <taxon>Pezizomycetes</taxon>
        <taxon>Pezizales</taxon>
        <taxon>Discinaceae</taxon>
        <taxon>Discina</taxon>
    </lineage>
</organism>
<name>A0ABR3GNZ4_9PEZI</name>
<feature type="compositionally biased region" description="Low complexity" evidence="1">
    <location>
        <begin position="184"/>
        <end position="205"/>
    </location>
</feature>
<accession>A0ABR3GNZ4</accession>
<dbReference type="InterPro" id="IPR001283">
    <property type="entry name" value="CRISP-related"/>
</dbReference>
<dbReference type="SUPFAM" id="SSF55797">
    <property type="entry name" value="PR-1-like"/>
    <property type="match status" value="1"/>
</dbReference>
<dbReference type="SMART" id="SM00198">
    <property type="entry name" value="SCP"/>
    <property type="match status" value="1"/>
</dbReference>
<keyword evidence="4" id="KW-1185">Reference proteome</keyword>
<dbReference type="Pfam" id="PF00188">
    <property type="entry name" value="CAP"/>
    <property type="match status" value="1"/>
</dbReference>
<gene>
    <name evidence="3" type="ORF">Q9L58_003375</name>
</gene>
<dbReference type="InterPro" id="IPR035940">
    <property type="entry name" value="CAP_sf"/>
</dbReference>
<feature type="region of interest" description="Disordered" evidence="1">
    <location>
        <begin position="15"/>
        <end position="35"/>
    </location>
</feature>
<dbReference type="Gene3D" id="3.40.33.10">
    <property type="entry name" value="CAP"/>
    <property type="match status" value="1"/>
</dbReference>
<feature type="compositionally biased region" description="Pro residues" evidence="1">
    <location>
        <begin position="170"/>
        <end position="183"/>
    </location>
</feature>
<feature type="compositionally biased region" description="Pro residues" evidence="1">
    <location>
        <begin position="206"/>
        <end position="219"/>
    </location>
</feature>
<reference evidence="3 4" key="1">
    <citation type="submission" date="2024-02" db="EMBL/GenBank/DDBJ databases">
        <title>Discinaceae phylogenomics.</title>
        <authorList>
            <person name="Dirks A.C."/>
            <person name="James T.Y."/>
        </authorList>
    </citation>
    <scope>NUCLEOTIDE SEQUENCE [LARGE SCALE GENOMIC DNA]</scope>
    <source>
        <strain evidence="3 4">ACD0624</strain>
    </source>
</reference>
<feature type="domain" description="SCP" evidence="2">
    <location>
        <begin position="226"/>
        <end position="352"/>
    </location>
</feature>
<dbReference type="PRINTS" id="PR01217">
    <property type="entry name" value="PRICHEXTENSN"/>
</dbReference>
<comment type="caution">
    <text evidence="3">The sequence shown here is derived from an EMBL/GenBank/DDBJ whole genome shotgun (WGS) entry which is preliminary data.</text>
</comment>
<evidence type="ECO:0000256" key="1">
    <source>
        <dbReference type="SAM" id="MobiDB-lite"/>
    </source>
</evidence>
<dbReference type="InterPro" id="IPR014044">
    <property type="entry name" value="CAP_dom"/>
</dbReference>
<sequence length="363" mass="36915">MCYTTETVVATEYVQPTPTPDAAPDATPAATPDTAPDVVGIEAVGHNSGVRQFTRVSSTAPVPTSVQQPVTSVIEVPQTSTATAPGTTSSPVVVVVPTSAPEPVIIYTSTTAEPVIIYTSTTAEPVVISTSTTAEPVVISTSTAVVPVITPTSTPEPVVIATSTTPPPVVIPTPIPTPAPSTTPKPVSTTPKPVTTTPAPVTTSAAPPPPPPPAPPVTPSSPSGGSFEDQVLAAHNNRRASHGVAALTYDSTMATYAKTVSAKCVFAHSGGKFGENLAAGYTTPAAAIDAWYDENTSYNYLAGDFSSATGHFTQMVWKSATKVGCGIVTCDGTGGTPGDFLTCEYDTGNVIGQFILNVLPPLL</sequence>
<protein>
    <recommendedName>
        <fullName evidence="2">SCP domain-containing protein</fullName>
    </recommendedName>
</protein>
<dbReference type="PANTHER" id="PTHR10334">
    <property type="entry name" value="CYSTEINE-RICH SECRETORY PROTEIN-RELATED"/>
    <property type="match status" value="1"/>
</dbReference>
<evidence type="ECO:0000313" key="4">
    <source>
        <dbReference type="Proteomes" id="UP001447188"/>
    </source>
</evidence>
<feature type="region of interest" description="Disordered" evidence="1">
    <location>
        <begin position="170"/>
        <end position="228"/>
    </location>
</feature>
<dbReference type="Proteomes" id="UP001447188">
    <property type="component" value="Unassembled WGS sequence"/>
</dbReference>
<evidence type="ECO:0000259" key="2">
    <source>
        <dbReference type="SMART" id="SM00198"/>
    </source>
</evidence>
<dbReference type="EMBL" id="JBBBZM010000032">
    <property type="protein sequence ID" value="KAL0637651.1"/>
    <property type="molecule type" value="Genomic_DNA"/>
</dbReference>